<sequence>MKRSTTRGNCRVAITAIGKKASNTPIGVLVPTSMVFDHKRQDTRLHKRLPSSQLQRPIINRLGKLIRKSFSEKRVVRIDKKTNSEVAAENSEIASATAKIVKAISFLNNGMPVS</sequence>
<keyword evidence="2" id="KW-1185">Reference proteome</keyword>
<protein>
    <submittedName>
        <fullName evidence="1">Uncharacterized protein</fullName>
    </submittedName>
</protein>
<name>A0A2U1LD50_ARTAN</name>
<evidence type="ECO:0000313" key="2">
    <source>
        <dbReference type="Proteomes" id="UP000245207"/>
    </source>
</evidence>
<dbReference type="AlphaFoldDB" id="A0A2U1LD50"/>
<evidence type="ECO:0000313" key="1">
    <source>
        <dbReference type="EMBL" id="PWA46933.1"/>
    </source>
</evidence>
<organism evidence="1 2">
    <name type="scientific">Artemisia annua</name>
    <name type="common">Sweet wormwood</name>
    <dbReference type="NCBI Taxonomy" id="35608"/>
    <lineage>
        <taxon>Eukaryota</taxon>
        <taxon>Viridiplantae</taxon>
        <taxon>Streptophyta</taxon>
        <taxon>Embryophyta</taxon>
        <taxon>Tracheophyta</taxon>
        <taxon>Spermatophyta</taxon>
        <taxon>Magnoliopsida</taxon>
        <taxon>eudicotyledons</taxon>
        <taxon>Gunneridae</taxon>
        <taxon>Pentapetalae</taxon>
        <taxon>asterids</taxon>
        <taxon>campanulids</taxon>
        <taxon>Asterales</taxon>
        <taxon>Asteraceae</taxon>
        <taxon>Asteroideae</taxon>
        <taxon>Anthemideae</taxon>
        <taxon>Artemisiinae</taxon>
        <taxon>Artemisia</taxon>
    </lineage>
</organism>
<comment type="caution">
    <text evidence="1">The sequence shown here is derived from an EMBL/GenBank/DDBJ whole genome shotgun (WGS) entry which is preliminary data.</text>
</comment>
<dbReference type="EMBL" id="PKPP01010042">
    <property type="protein sequence ID" value="PWA46933.1"/>
    <property type="molecule type" value="Genomic_DNA"/>
</dbReference>
<reference evidence="1 2" key="1">
    <citation type="journal article" date="2018" name="Mol. Plant">
        <title>The genome of Artemisia annua provides insight into the evolution of Asteraceae family and artemisinin biosynthesis.</title>
        <authorList>
            <person name="Shen Q."/>
            <person name="Zhang L."/>
            <person name="Liao Z."/>
            <person name="Wang S."/>
            <person name="Yan T."/>
            <person name="Shi P."/>
            <person name="Liu M."/>
            <person name="Fu X."/>
            <person name="Pan Q."/>
            <person name="Wang Y."/>
            <person name="Lv Z."/>
            <person name="Lu X."/>
            <person name="Zhang F."/>
            <person name="Jiang W."/>
            <person name="Ma Y."/>
            <person name="Chen M."/>
            <person name="Hao X."/>
            <person name="Li L."/>
            <person name="Tang Y."/>
            <person name="Lv G."/>
            <person name="Zhou Y."/>
            <person name="Sun X."/>
            <person name="Brodelius P.E."/>
            <person name="Rose J.K.C."/>
            <person name="Tang K."/>
        </authorList>
    </citation>
    <scope>NUCLEOTIDE SEQUENCE [LARGE SCALE GENOMIC DNA]</scope>
    <source>
        <strain evidence="2">cv. Huhao1</strain>
        <tissue evidence="1">Leaf</tissue>
    </source>
</reference>
<proteinExistence type="predicted"/>
<dbReference type="Proteomes" id="UP000245207">
    <property type="component" value="Unassembled WGS sequence"/>
</dbReference>
<accession>A0A2U1LD50</accession>
<gene>
    <name evidence="1" type="ORF">CTI12_AA388410</name>
</gene>